<organism evidence="1 2">
    <name type="scientific">Pararobbsia alpina</name>
    <dbReference type="NCBI Taxonomy" id="621374"/>
    <lineage>
        <taxon>Bacteria</taxon>
        <taxon>Pseudomonadati</taxon>
        <taxon>Pseudomonadota</taxon>
        <taxon>Betaproteobacteria</taxon>
        <taxon>Burkholderiales</taxon>
        <taxon>Burkholderiaceae</taxon>
        <taxon>Pararobbsia</taxon>
    </lineage>
</organism>
<sequence>MPKYFELVELPGRQHFHCERLRATLSTDACGDRWKAAGVATADARWITCKSCRIGARHAGEINANPSPFRAVKICARCHLTASRLIAKHLCISCYNRQREQVIGANAKGTKPVKLPPLHRRSISYMAGGKLKTETIDRSLDTTELIVAVLRDERYAVQFGWQAPAGVRALLQFEGGHA</sequence>
<evidence type="ECO:0000313" key="2">
    <source>
        <dbReference type="Proteomes" id="UP000494115"/>
    </source>
</evidence>
<evidence type="ECO:0000313" key="1">
    <source>
        <dbReference type="EMBL" id="CAB3806850.1"/>
    </source>
</evidence>
<protein>
    <submittedName>
        <fullName evidence="1">Uncharacterized protein</fullName>
    </submittedName>
</protein>
<gene>
    <name evidence="1" type="ORF">LMG28138_05856</name>
</gene>
<proteinExistence type="predicted"/>
<dbReference type="EMBL" id="CADIKM010000089">
    <property type="protein sequence ID" value="CAB3806850.1"/>
    <property type="molecule type" value="Genomic_DNA"/>
</dbReference>
<reference evidence="1 2" key="1">
    <citation type="submission" date="2020-04" db="EMBL/GenBank/DDBJ databases">
        <authorList>
            <person name="De Canck E."/>
        </authorList>
    </citation>
    <scope>NUCLEOTIDE SEQUENCE [LARGE SCALE GENOMIC DNA]</scope>
    <source>
        <strain evidence="1 2">LMG 28138</strain>
    </source>
</reference>
<name>A0A6S7BXB0_9BURK</name>
<dbReference type="Proteomes" id="UP000494115">
    <property type="component" value="Unassembled WGS sequence"/>
</dbReference>
<dbReference type="AlphaFoldDB" id="A0A6S7BXB0"/>
<accession>A0A6S7BXB0</accession>
<keyword evidence="2" id="KW-1185">Reference proteome</keyword>